<dbReference type="STRING" id="1163617.SCD_n00183"/>
<dbReference type="GO" id="GO:0035435">
    <property type="term" value="P:phosphate ion transmembrane transport"/>
    <property type="evidence" value="ECO:0007669"/>
    <property type="project" value="TreeGrafter"/>
</dbReference>
<keyword evidence="8" id="KW-1185">Reference proteome</keyword>
<name>S6AZV1_SULDS</name>
<gene>
    <name evidence="7" type="ORF">SCD_n00183</name>
</gene>
<dbReference type="eggNOG" id="COG0306">
    <property type="taxonomic scope" value="Bacteria"/>
</dbReference>
<evidence type="ECO:0000256" key="5">
    <source>
        <dbReference type="ARBA" id="ARBA00023136"/>
    </source>
</evidence>
<reference evidence="7 8" key="1">
    <citation type="journal article" date="2012" name="Appl. Environ. Microbiol.">
        <title>Draft genome sequence of a psychrotolerant sulfur-oxidizing bacterium, Sulfuricella denitrificans skB26, and proteomic insights into cold adaptation.</title>
        <authorList>
            <person name="Watanabe T."/>
            <person name="Kojima H."/>
            <person name="Fukui M."/>
        </authorList>
    </citation>
    <scope>NUCLEOTIDE SEQUENCE [LARGE SCALE GENOMIC DNA]</scope>
    <source>
        <strain evidence="8">skB26</strain>
    </source>
</reference>
<dbReference type="KEGG" id="sdr:SCD_n00183"/>
<feature type="transmembrane region" description="Helical" evidence="6">
    <location>
        <begin position="234"/>
        <end position="252"/>
    </location>
</feature>
<keyword evidence="5 6" id="KW-0472">Membrane</keyword>
<evidence type="ECO:0000313" key="8">
    <source>
        <dbReference type="Proteomes" id="UP000015559"/>
    </source>
</evidence>
<dbReference type="GO" id="GO:0016020">
    <property type="term" value="C:membrane"/>
    <property type="evidence" value="ECO:0007669"/>
    <property type="project" value="UniProtKB-SubCell"/>
</dbReference>
<feature type="transmembrane region" description="Helical" evidence="6">
    <location>
        <begin position="20"/>
        <end position="43"/>
    </location>
</feature>
<feature type="transmembrane region" description="Helical" evidence="6">
    <location>
        <begin position="345"/>
        <end position="365"/>
    </location>
</feature>
<feature type="transmembrane region" description="Helical" evidence="6">
    <location>
        <begin position="104"/>
        <end position="124"/>
    </location>
</feature>
<comment type="subcellular location">
    <subcellularLocation>
        <location evidence="1 6">Membrane</location>
        <topology evidence="1 6">Multi-pass membrane protein</topology>
    </subcellularLocation>
</comment>
<keyword evidence="6" id="KW-0592">Phosphate transport</keyword>
<dbReference type="RefSeq" id="WP_021035734.1">
    <property type="nucleotide sequence ID" value="NC_022357.1"/>
</dbReference>
<dbReference type="PANTHER" id="PTHR11101">
    <property type="entry name" value="PHOSPHATE TRANSPORTER"/>
    <property type="match status" value="1"/>
</dbReference>
<feature type="transmembrane region" description="Helical" evidence="6">
    <location>
        <begin position="177"/>
        <end position="199"/>
    </location>
</feature>
<dbReference type="InterPro" id="IPR001204">
    <property type="entry name" value="Phos_transporter"/>
</dbReference>
<dbReference type="AlphaFoldDB" id="S6AZV1"/>
<organism evidence="7 8">
    <name type="scientific">Sulfuricella denitrificans (strain DSM 22764 / NBRC 105220 / skB26)</name>
    <dbReference type="NCBI Taxonomy" id="1163617"/>
    <lineage>
        <taxon>Bacteria</taxon>
        <taxon>Pseudomonadati</taxon>
        <taxon>Pseudomonadota</taxon>
        <taxon>Betaproteobacteria</taxon>
        <taxon>Nitrosomonadales</taxon>
        <taxon>Sulfuricellaceae</taxon>
        <taxon>Sulfuricella</taxon>
    </lineage>
</organism>
<protein>
    <recommendedName>
        <fullName evidence="6">Phosphate transporter</fullName>
    </recommendedName>
</protein>
<feature type="transmembrane region" description="Helical" evidence="6">
    <location>
        <begin position="136"/>
        <end position="157"/>
    </location>
</feature>
<feature type="transmembrane region" description="Helical" evidence="6">
    <location>
        <begin position="297"/>
        <end position="324"/>
    </location>
</feature>
<dbReference type="PANTHER" id="PTHR11101:SF80">
    <property type="entry name" value="PHOSPHATE TRANSPORTER"/>
    <property type="match status" value="1"/>
</dbReference>
<accession>S6AZV1</accession>
<evidence type="ECO:0000313" key="7">
    <source>
        <dbReference type="EMBL" id="BAN34032.1"/>
    </source>
</evidence>
<evidence type="ECO:0000256" key="2">
    <source>
        <dbReference type="ARBA" id="ARBA00022448"/>
    </source>
</evidence>
<dbReference type="EMBL" id="AP013066">
    <property type="protein sequence ID" value="BAN34032.1"/>
    <property type="molecule type" value="Genomic_DNA"/>
</dbReference>
<comment type="similarity">
    <text evidence="6">Belongs to the inorganic phosphate transporter (PiT) (TC 2.A.20) family.</text>
</comment>
<proteinExistence type="inferred from homology"/>
<keyword evidence="4 6" id="KW-1133">Transmembrane helix</keyword>
<dbReference type="Proteomes" id="UP000015559">
    <property type="component" value="Chromosome"/>
</dbReference>
<evidence type="ECO:0000256" key="3">
    <source>
        <dbReference type="ARBA" id="ARBA00022692"/>
    </source>
</evidence>
<dbReference type="GO" id="GO:0005315">
    <property type="term" value="F:phosphate transmembrane transporter activity"/>
    <property type="evidence" value="ECO:0007669"/>
    <property type="project" value="InterPro"/>
</dbReference>
<sequence length="373" mass="39517">MPEKAHTITPNDASLKTHQFLLAPTMDVVLILAIAAVLIVLLFDYTNGFHDAANIVATVIASRAMTPVQAVVIVGFFEFLGPLLGGTAVANTIGNFITLGDLKATVSLTIILCGLVGAIVWNLLTWWRGIPSSSSHALVGGLAGVVAVAVGADHVAWGFEELLLHGHFTGVTKVLLALVLSPLIGFWVGFFLHRLMLFLLRGASHTINRSLRRVQFLTAAGLAFSHGANDAQKSMGILTLVLLLGGFIHEFVVPFWVMLACATAITLGIMSGGWRIVRTLGFAIYKVRPLHALDSQLTSAGLIFAASLVGAPVSTTHVVATSIMGIGASERPKAVRWAKAKEISITWLITIPGAAIVAIACYFIVQLTMNSIG</sequence>
<evidence type="ECO:0000256" key="1">
    <source>
        <dbReference type="ARBA" id="ARBA00004141"/>
    </source>
</evidence>
<dbReference type="HOGENOM" id="CLU_015355_1_1_4"/>
<evidence type="ECO:0000256" key="6">
    <source>
        <dbReference type="RuleBase" id="RU363058"/>
    </source>
</evidence>
<evidence type="ECO:0000256" key="4">
    <source>
        <dbReference type="ARBA" id="ARBA00022989"/>
    </source>
</evidence>
<feature type="transmembrane region" description="Helical" evidence="6">
    <location>
        <begin position="259"/>
        <end position="277"/>
    </location>
</feature>
<keyword evidence="2 6" id="KW-0813">Transport</keyword>
<keyword evidence="3 6" id="KW-0812">Transmembrane</keyword>
<dbReference type="Pfam" id="PF01384">
    <property type="entry name" value="PHO4"/>
    <property type="match status" value="2"/>
</dbReference>